<keyword evidence="4" id="KW-1185">Reference proteome</keyword>
<dbReference type="InterPro" id="IPR032675">
    <property type="entry name" value="LRR_dom_sf"/>
</dbReference>
<name>A0AAD1X6C4_EUPCR</name>
<protein>
    <submittedName>
        <fullName evidence="3">Uncharacterized protein</fullName>
    </submittedName>
</protein>
<gene>
    <name evidence="3" type="ORF">ECRASSUSDP1_LOCUS430</name>
</gene>
<dbReference type="EMBL" id="CAMPGE010000399">
    <property type="protein sequence ID" value="CAI2359145.1"/>
    <property type="molecule type" value="Genomic_DNA"/>
</dbReference>
<dbReference type="Proteomes" id="UP001295684">
    <property type="component" value="Unassembled WGS sequence"/>
</dbReference>
<sequence>MNTIKCHCKSCDSLAKFYIPEFTLYVCSKHYKLRYSRKPSIPVVSPSQVIHHFDALSKLTNEMLNYFSEHQNYQKLDEIKEVFEKYIVCIKSAQSKLEEVHYNRDCQLSLEKPKPEKIGANSEPQKSDPNSKSQKNDANSKPRKNGSNSKPLVTSSKGKRSIDYNAYEYYFIKEEVLRILNSLRKEPLFMDFTVGKVCDDTSDQINQKDYDALYEITPGVPLKIAENNRKSIQELEEKSSEVIAEAKEAAQEKIQDLMDLKAEIKEDYDAWIKEKVQIEEDHQAKTSEIKEEHKKKVERLEQAYEQKLAQEENDCKNKLEDTRKILMQIEKDIDNKRQRIIEEESSTQRKKEEIHNIWDVQEHLSQESENKTNKARMESFKEMSIIIGGIEECKYEDEYTPYVITCSPSKERAFIFNPDRELQDIDGFMTQVVELNDQAERKITISNFNISQKMLVQLFSVIKNKPCVSLSSCNIELSSVPDFGSELDGCAIEELEFSNMEDAKYGDWATSEAFLNLMEGLYKASDFKASLKKLKATKCGLGDEEVQELVGKNILCSVDLDS</sequence>
<evidence type="ECO:0000256" key="2">
    <source>
        <dbReference type="SAM" id="MobiDB-lite"/>
    </source>
</evidence>
<evidence type="ECO:0000313" key="4">
    <source>
        <dbReference type="Proteomes" id="UP001295684"/>
    </source>
</evidence>
<feature type="compositionally biased region" description="Polar residues" evidence="2">
    <location>
        <begin position="141"/>
        <end position="156"/>
    </location>
</feature>
<accession>A0AAD1X6C4</accession>
<feature type="compositionally biased region" description="Polar residues" evidence="2">
    <location>
        <begin position="122"/>
        <end position="133"/>
    </location>
</feature>
<evidence type="ECO:0000313" key="3">
    <source>
        <dbReference type="EMBL" id="CAI2359145.1"/>
    </source>
</evidence>
<feature type="region of interest" description="Disordered" evidence="2">
    <location>
        <begin position="113"/>
        <end position="156"/>
    </location>
</feature>
<evidence type="ECO:0000256" key="1">
    <source>
        <dbReference type="SAM" id="Coils"/>
    </source>
</evidence>
<organism evidence="3 4">
    <name type="scientific">Euplotes crassus</name>
    <dbReference type="NCBI Taxonomy" id="5936"/>
    <lineage>
        <taxon>Eukaryota</taxon>
        <taxon>Sar</taxon>
        <taxon>Alveolata</taxon>
        <taxon>Ciliophora</taxon>
        <taxon>Intramacronucleata</taxon>
        <taxon>Spirotrichea</taxon>
        <taxon>Hypotrichia</taxon>
        <taxon>Euplotida</taxon>
        <taxon>Euplotidae</taxon>
        <taxon>Moneuplotes</taxon>
    </lineage>
</organism>
<feature type="coiled-coil region" evidence="1">
    <location>
        <begin position="225"/>
        <end position="346"/>
    </location>
</feature>
<proteinExistence type="predicted"/>
<dbReference type="Gene3D" id="3.80.10.10">
    <property type="entry name" value="Ribonuclease Inhibitor"/>
    <property type="match status" value="1"/>
</dbReference>
<dbReference type="AlphaFoldDB" id="A0AAD1X6C4"/>
<keyword evidence="1" id="KW-0175">Coiled coil</keyword>
<comment type="caution">
    <text evidence="3">The sequence shown here is derived from an EMBL/GenBank/DDBJ whole genome shotgun (WGS) entry which is preliminary data.</text>
</comment>
<reference evidence="3" key="1">
    <citation type="submission" date="2023-07" db="EMBL/GenBank/DDBJ databases">
        <authorList>
            <consortium name="AG Swart"/>
            <person name="Singh M."/>
            <person name="Singh A."/>
            <person name="Seah K."/>
            <person name="Emmerich C."/>
        </authorList>
    </citation>
    <scope>NUCLEOTIDE SEQUENCE</scope>
    <source>
        <strain evidence="3">DP1</strain>
    </source>
</reference>